<comment type="caution">
    <text evidence="2">The sequence shown here is derived from an EMBL/GenBank/DDBJ whole genome shotgun (WGS) entry which is preliminary data.</text>
</comment>
<accession>A0A812EKV7</accession>
<gene>
    <name evidence="2" type="ORF">SPHA_77719</name>
</gene>
<evidence type="ECO:0000313" key="2">
    <source>
        <dbReference type="EMBL" id="CAE1328153.1"/>
    </source>
</evidence>
<reference evidence="2" key="1">
    <citation type="submission" date="2021-01" db="EMBL/GenBank/DDBJ databases">
        <authorList>
            <person name="Li R."/>
            <person name="Bekaert M."/>
        </authorList>
    </citation>
    <scope>NUCLEOTIDE SEQUENCE</scope>
    <source>
        <strain evidence="2">Farmed</strain>
    </source>
</reference>
<protein>
    <submittedName>
        <fullName evidence="2">Uncharacterized protein</fullName>
    </submittedName>
</protein>
<dbReference type="AlphaFoldDB" id="A0A812EKV7"/>
<dbReference type="PANTHER" id="PTHR47018">
    <property type="entry name" value="CXC DOMAIN-CONTAINING PROTEIN-RELATED"/>
    <property type="match status" value="1"/>
</dbReference>
<proteinExistence type="predicted"/>
<evidence type="ECO:0000313" key="3">
    <source>
        <dbReference type="Proteomes" id="UP000597762"/>
    </source>
</evidence>
<feature type="region of interest" description="Disordered" evidence="1">
    <location>
        <begin position="42"/>
        <end position="65"/>
    </location>
</feature>
<dbReference type="Proteomes" id="UP000597762">
    <property type="component" value="Unassembled WGS sequence"/>
</dbReference>
<name>A0A812EKV7_ACAPH</name>
<dbReference type="EMBL" id="CAHIKZ030005521">
    <property type="protein sequence ID" value="CAE1328153.1"/>
    <property type="molecule type" value="Genomic_DNA"/>
</dbReference>
<dbReference type="PANTHER" id="PTHR47018:SF1">
    <property type="entry name" value="TESMIN_TSO1-LIKE CXC DOMAIN-CONTAINING PROTEIN"/>
    <property type="match status" value="1"/>
</dbReference>
<sequence>MPIALEPSRLDEGEGIESTLVRNGAKYHQSCRLLFNNTKLERAQQRRAVPSTPGATDEPRRKRRKSADIPKVECFFCEEEDIISNLQEGMTERLNEHLNQCTRTLNDGKLLAKLSGGDVVALEVKYHLRCLQKLYNAERGYLNSLEKAESSDPGKYLYPVAFSELVIHIMDSKVTNTEAEPVVFRLADLASLYKLRLEQLEADSPNVHSTRLKEQLFARISELEAHKNGRDVLLAFKADTGPVLHEARQKSNALHLSKTADILRKKML</sequence>
<evidence type="ECO:0000256" key="1">
    <source>
        <dbReference type="SAM" id="MobiDB-lite"/>
    </source>
</evidence>
<organism evidence="2 3">
    <name type="scientific">Acanthosepion pharaonis</name>
    <name type="common">Pharaoh cuttlefish</name>
    <name type="synonym">Sepia pharaonis</name>
    <dbReference type="NCBI Taxonomy" id="158019"/>
    <lineage>
        <taxon>Eukaryota</taxon>
        <taxon>Metazoa</taxon>
        <taxon>Spiralia</taxon>
        <taxon>Lophotrochozoa</taxon>
        <taxon>Mollusca</taxon>
        <taxon>Cephalopoda</taxon>
        <taxon>Coleoidea</taxon>
        <taxon>Decapodiformes</taxon>
        <taxon>Sepiida</taxon>
        <taxon>Sepiina</taxon>
        <taxon>Sepiidae</taxon>
        <taxon>Acanthosepion</taxon>
    </lineage>
</organism>
<keyword evidence="3" id="KW-1185">Reference proteome</keyword>
<dbReference type="OrthoDB" id="6158468at2759"/>